<comment type="caution">
    <text evidence="1">The sequence shown here is derived from an EMBL/GenBank/DDBJ whole genome shotgun (WGS) entry which is preliminary data.</text>
</comment>
<accession>A0ACB9RHH5</accession>
<gene>
    <name evidence="1" type="ORF">MLD38_015885</name>
</gene>
<reference evidence="2" key="1">
    <citation type="journal article" date="2023" name="Front. Plant Sci.">
        <title>Chromosomal-level genome assembly of Melastoma candidum provides insights into trichome evolution.</title>
        <authorList>
            <person name="Zhong Y."/>
            <person name="Wu W."/>
            <person name="Sun C."/>
            <person name="Zou P."/>
            <person name="Liu Y."/>
            <person name="Dai S."/>
            <person name="Zhou R."/>
        </authorList>
    </citation>
    <scope>NUCLEOTIDE SEQUENCE [LARGE SCALE GENOMIC DNA]</scope>
</reference>
<keyword evidence="2" id="KW-1185">Reference proteome</keyword>
<dbReference type="Proteomes" id="UP001057402">
    <property type="component" value="Chromosome 4"/>
</dbReference>
<evidence type="ECO:0000313" key="2">
    <source>
        <dbReference type="Proteomes" id="UP001057402"/>
    </source>
</evidence>
<dbReference type="EMBL" id="CM042883">
    <property type="protein sequence ID" value="KAI4378403.1"/>
    <property type="molecule type" value="Genomic_DNA"/>
</dbReference>
<organism evidence="1 2">
    <name type="scientific">Melastoma candidum</name>
    <dbReference type="NCBI Taxonomy" id="119954"/>
    <lineage>
        <taxon>Eukaryota</taxon>
        <taxon>Viridiplantae</taxon>
        <taxon>Streptophyta</taxon>
        <taxon>Embryophyta</taxon>
        <taxon>Tracheophyta</taxon>
        <taxon>Spermatophyta</taxon>
        <taxon>Magnoliopsida</taxon>
        <taxon>eudicotyledons</taxon>
        <taxon>Gunneridae</taxon>
        <taxon>Pentapetalae</taxon>
        <taxon>rosids</taxon>
        <taxon>malvids</taxon>
        <taxon>Myrtales</taxon>
        <taxon>Melastomataceae</taxon>
        <taxon>Melastomatoideae</taxon>
        <taxon>Melastomateae</taxon>
        <taxon>Melastoma</taxon>
    </lineage>
</organism>
<proteinExistence type="predicted"/>
<evidence type="ECO:0000313" key="1">
    <source>
        <dbReference type="EMBL" id="KAI4378403.1"/>
    </source>
</evidence>
<sequence length="128" mass="13932">MAVSLPSFLPTRSVFLRRVGFSASAHATGGASRGWKDNFPAVNEPCGSASSSLSRGGVRAVVRAVSTVCRSLKDVVSWTEWNVTLVYEMDFGIFRLPCNEKLGLDEHLADVRTLNFVYNSSSETVSLE</sequence>
<protein>
    <submittedName>
        <fullName evidence="1">Uncharacterized protein</fullName>
    </submittedName>
</protein>
<name>A0ACB9RHH5_9MYRT</name>